<keyword evidence="1" id="KW-1133">Transmembrane helix</keyword>
<evidence type="ECO:0000256" key="1">
    <source>
        <dbReference type="SAM" id="Phobius"/>
    </source>
</evidence>
<evidence type="ECO:0000313" key="3">
    <source>
        <dbReference type="Proteomes" id="UP001521150"/>
    </source>
</evidence>
<organism evidence="2 3">
    <name type="scientific">Kibdelosporangium philippinense</name>
    <dbReference type="NCBI Taxonomy" id="211113"/>
    <lineage>
        <taxon>Bacteria</taxon>
        <taxon>Bacillati</taxon>
        <taxon>Actinomycetota</taxon>
        <taxon>Actinomycetes</taxon>
        <taxon>Pseudonocardiales</taxon>
        <taxon>Pseudonocardiaceae</taxon>
        <taxon>Kibdelosporangium</taxon>
    </lineage>
</organism>
<protein>
    <submittedName>
        <fullName evidence="2">Uncharacterized protein</fullName>
    </submittedName>
</protein>
<dbReference type="RefSeq" id="WP_233723695.1">
    <property type="nucleotide sequence ID" value="NZ_JAJVCN010000001.1"/>
</dbReference>
<keyword evidence="1" id="KW-0472">Membrane</keyword>
<dbReference type="Proteomes" id="UP001521150">
    <property type="component" value="Unassembled WGS sequence"/>
</dbReference>
<reference evidence="2 3" key="1">
    <citation type="submission" date="2021-12" db="EMBL/GenBank/DDBJ databases">
        <title>Genome sequence of Kibdelosporangium philippinense ATCC 49844.</title>
        <authorList>
            <person name="Fedorov E.A."/>
            <person name="Omeragic M."/>
            <person name="Shalygina K.F."/>
            <person name="Maclea K.S."/>
        </authorList>
    </citation>
    <scope>NUCLEOTIDE SEQUENCE [LARGE SCALE GENOMIC DNA]</scope>
    <source>
        <strain evidence="2 3">ATCC 49844</strain>
    </source>
</reference>
<sequence>MRPVIQGVGPAAVPDHPIPSEIQVFGVVRYVLSGLRDLMIAPERVVSDDPSQSALEGKRGGLVLDSGHLDAAGNVVPNSGSRIAECGARGNDVVVGDLPTCYRDHGLAKSFADYIPGEAATSMHLLEGAIFLGLAVLLVLGTVWAVRRQV</sequence>
<comment type="caution">
    <text evidence="2">The sequence shown here is derived from an EMBL/GenBank/DDBJ whole genome shotgun (WGS) entry which is preliminary data.</text>
</comment>
<proteinExistence type="predicted"/>
<gene>
    <name evidence="2" type="ORF">LWC34_06675</name>
</gene>
<feature type="transmembrane region" description="Helical" evidence="1">
    <location>
        <begin position="125"/>
        <end position="146"/>
    </location>
</feature>
<name>A0ABS8Z6U5_9PSEU</name>
<keyword evidence="3" id="KW-1185">Reference proteome</keyword>
<accession>A0ABS8Z6U5</accession>
<evidence type="ECO:0000313" key="2">
    <source>
        <dbReference type="EMBL" id="MCE7002515.1"/>
    </source>
</evidence>
<dbReference type="EMBL" id="JAJVCN010000001">
    <property type="protein sequence ID" value="MCE7002515.1"/>
    <property type="molecule type" value="Genomic_DNA"/>
</dbReference>
<keyword evidence="1" id="KW-0812">Transmembrane</keyword>